<dbReference type="EMBL" id="CP042266">
    <property type="protein sequence ID" value="QDY75335.1"/>
    <property type="molecule type" value="Genomic_DNA"/>
</dbReference>
<sequence>MPRTGQQRDRRARLADAAAGVVPPFGCDRVGVVLHCPGGSDDAVLRLRRYAEVRDWTVTAEASSWSDAEELLKGTDAQGVVTDQAGNVFSVPEMRHIYFVVALE</sequence>
<dbReference type="RefSeq" id="WP_146478647.1">
    <property type="nucleotide sequence ID" value="NZ_CP042266.1"/>
</dbReference>
<evidence type="ECO:0000313" key="1">
    <source>
        <dbReference type="EMBL" id="QDY75335.1"/>
    </source>
</evidence>
<dbReference type="KEGG" id="sqz:FQU76_01155"/>
<keyword evidence="2" id="KW-1185">Reference proteome</keyword>
<proteinExistence type="predicted"/>
<dbReference type="Proteomes" id="UP000320580">
    <property type="component" value="Chromosome"/>
</dbReference>
<gene>
    <name evidence="1" type="ORF">FQU76_01155</name>
</gene>
<accession>A0A5B8J0W8</accession>
<dbReference type="AlphaFoldDB" id="A0A5B8J0W8"/>
<evidence type="ECO:0000313" key="2">
    <source>
        <dbReference type="Proteomes" id="UP000320580"/>
    </source>
</evidence>
<organism evidence="1 2">
    <name type="scientific">Streptomyces qinzhouensis</name>
    <dbReference type="NCBI Taxonomy" id="2599401"/>
    <lineage>
        <taxon>Bacteria</taxon>
        <taxon>Bacillati</taxon>
        <taxon>Actinomycetota</taxon>
        <taxon>Actinomycetes</taxon>
        <taxon>Kitasatosporales</taxon>
        <taxon>Streptomycetaceae</taxon>
        <taxon>Streptomyces</taxon>
    </lineage>
</organism>
<protein>
    <submittedName>
        <fullName evidence="1">Uncharacterized protein</fullName>
    </submittedName>
</protein>
<name>A0A5B8J0W8_9ACTN</name>
<reference evidence="1 2" key="1">
    <citation type="submission" date="2019-07" db="EMBL/GenBank/DDBJ databases">
        <authorList>
            <person name="Zhu P."/>
        </authorList>
    </citation>
    <scope>NUCLEOTIDE SEQUENCE [LARGE SCALE GENOMIC DNA]</scope>
    <source>
        <strain evidence="1 2">SSL-25</strain>
    </source>
</reference>